<gene>
    <name evidence="5" type="ORF">Rhopal_001287-T1</name>
</gene>
<dbReference type="GO" id="GO:0003700">
    <property type="term" value="F:DNA-binding transcription factor activity"/>
    <property type="evidence" value="ECO:0007669"/>
    <property type="project" value="InterPro"/>
</dbReference>
<feature type="region of interest" description="Disordered" evidence="3">
    <location>
        <begin position="543"/>
        <end position="566"/>
    </location>
</feature>
<dbReference type="InterPro" id="IPR038096">
    <property type="entry name" value="TEA/ATTS_sf"/>
</dbReference>
<dbReference type="Proteomes" id="UP001342314">
    <property type="component" value="Unassembled WGS sequence"/>
</dbReference>
<dbReference type="InterPro" id="IPR052660">
    <property type="entry name" value="Erythrocyte_Invasion_ImmMod"/>
</dbReference>
<sequence>MPNAEYLVVLEVEVGFGRLKLPRFSNSVRLPTPLCLRNTLSFTLPSPEPPTSSANWDLSVRPSLSNVASTPIACSSSSSTSATQINGSLPSSPSIVLRWTPQLLPTESHPLVIPHVSIETAWRVHVGGQSEADVRVVGEFEHAGLRDKQWIDLEICAAVTNETAFEVLSCEGGDDTPVLRWEIAHVERDVAAPPPLSHRTTASSDLTLSAASIVSLPSLPIDNSRQSPTSSKTSDSGSILSTSTSSATSVSRRYPSTPTPSATRRRVSRASRSSEARPPSFTSLFDTAPPAPPVLDTSFIAETGQSPGRDGSAGARGKSVKETSLMKVPAPFDPEASAMDMSFEVSHLEEQRDLQQEDAPPTKPSSAQCVTMRVRVQLDLSDALQSFATSASVATGRPSFSFRLCLAFPASSLSSSTNTGTTRLSLPAFSLAAALAEESLVSVIAVAPPGQQAQVELLNALAELQPGENAGKGSVPPSPLPAHGGRARWAASRRSGDPAPAVAEIDIKLDSIVNDESDSEVGVLADEEDDTRMLMFESAPTLSRVSTARGTAQPADPTPPHFPPPSPHLATLAAVPTPPSENYRTTSLSHLRIEITPIPPTTSSSASTQSWRVHYRYVFSHAYTGALVWAAALARPGETPSPARAWDADGREILDIGDEVESASELGFTRLLSPDEKLGGALALGAELVGLEAEVAKVQVGLAIPQGFKLDVRNHDFDLRGGDDSSTLFFAYNAPARRPLALDAHFARPAEQVPWIQQSRRNWWIAVLLIWGTPLLIIIAILGGAAYDSRLSRLSPPAHREPILHDLTAVHGSSTGPNGQLATSLLRTPLTVTTTATRTVSHISTSTVVVTSTSTLTSTRTSTSTITERHHHATTYFAPAIVPSQDSSFTASPAASPHSTPSDTLVSASPDSDPLDCRPEASPPASASAVAVESARDLLRALQVWVERVKLSVKPEPVDESLAASAPPSAPEPTALEQLVEAASATLTAENASDERAVPQTEDESLPIGPAPSNEPTPPPRPPQADEHIPAVPDFPPFPEILGSHAATQPKPESLEHPPETSAELAAHRPDSTASAPAALVVDHPVSSSGVHDAYEYEHTEQQVGDRWNYEETASAASGSVCAADGLDESDSGEEKTRKGGKKRVWFTKVHEAFVRAIQLLPNLGKTRYSVRGVSMQRNDMICEYIRRQTGHLRSATQVTNYLSQLRRDRNTDQNLQGHVVSQKELVGTNWDELLGPDRFPHVKLLRPPLLRPQSSAQKQSAPKREAESPIFDPLAAHGPKRIKVEQHSSPAYPPYPILAQYPQPYPQHYVSASPLPPSLAPPAFQPHSPYSPSPLAVPAGLPALPPRSLPASNLRRPRSPSFHLPLLAFLASSSPGRDFASTASTLVAAGIDSLDSLVNLLLIGEHALDGFLELLQKRHRVEGMQLAWLRRGLEAARTVVRMIET</sequence>
<dbReference type="PANTHER" id="PTHR16021:SF13">
    <property type="entry name" value="ETS DOMAIN-CONTAINING PROTEIN-RELATED"/>
    <property type="match status" value="1"/>
</dbReference>
<dbReference type="InterPro" id="IPR000818">
    <property type="entry name" value="TEA/ATTS_dom"/>
</dbReference>
<feature type="compositionally biased region" description="Low complexity" evidence="3">
    <location>
        <begin position="224"/>
        <end position="262"/>
    </location>
</feature>
<feature type="compositionally biased region" description="Low complexity" evidence="3">
    <location>
        <begin position="887"/>
        <end position="904"/>
    </location>
</feature>
<comment type="similarity">
    <text evidence="1">Belongs to the TEC1 family.</text>
</comment>
<feature type="region of interest" description="Disordered" evidence="3">
    <location>
        <begin position="347"/>
        <end position="367"/>
    </location>
</feature>
<feature type="compositionally biased region" description="Low complexity" evidence="3">
    <location>
        <begin position="270"/>
        <end position="280"/>
    </location>
</feature>
<feature type="compositionally biased region" description="Low complexity" evidence="3">
    <location>
        <begin position="482"/>
        <end position="493"/>
    </location>
</feature>
<proteinExistence type="inferred from homology"/>
<dbReference type="EMBL" id="BQKY01000003">
    <property type="protein sequence ID" value="GJN88322.1"/>
    <property type="molecule type" value="Genomic_DNA"/>
</dbReference>
<dbReference type="SMART" id="SM00426">
    <property type="entry name" value="TEA"/>
    <property type="match status" value="1"/>
</dbReference>
<feature type="DNA-binding region" description="TEA" evidence="2">
    <location>
        <begin position="1139"/>
        <end position="1213"/>
    </location>
</feature>
<dbReference type="PANTHER" id="PTHR16021">
    <property type="entry name" value="MANSC DOMAIN CONTAINING PROTEIN 1"/>
    <property type="match status" value="1"/>
</dbReference>
<reference evidence="5 6" key="1">
    <citation type="submission" date="2021-12" db="EMBL/GenBank/DDBJ databases">
        <title>High titer production of polyol ester of fatty acids by Rhodotorula paludigena BS15 towards product separation-free biomass refinery.</title>
        <authorList>
            <person name="Mano J."/>
            <person name="Ono H."/>
            <person name="Tanaka T."/>
            <person name="Naito K."/>
            <person name="Sushida H."/>
            <person name="Ike M."/>
            <person name="Tokuyasu K."/>
            <person name="Kitaoka M."/>
        </authorList>
    </citation>
    <scope>NUCLEOTIDE SEQUENCE [LARGE SCALE GENOMIC DNA]</scope>
    <source>
        <strain evidence="5 6">BS15</strain>
    </source>
</reference>
<evidence type="ECO:0000259" key="4">
    <source>
        <dbReference type="PROSITE" id="PS51088"/>
    </source>
</evidence>
<evidence type="ECO:0000256" key="2">
    <source>
        <dbReference type="PROSITE-ProRule" id="PRU00505"/>
    </source>
</evidence>
<evidence type="ECO:0000313" key="5">
    <source>
        <dbReference type="EMBL" id="GJN88322.1"/>
    </source>
</evidence>
<evidence type="ECO:0000256" key="3">
    <source>
        <dbReference type="SAM" id="MobiDB-lite"/>
    </source>
</evidence>
<feature type="region of interest" description="Disordered" evidence="3">
    <location>
        <begin position="468"/>
        <end position="497"/>
    </location>
</feature>
<organism evidence="5 6">
    <name type="scientific">Rhodotorula paludigena</name>
    <dbReference type="NCBI Taxonomy" id="86838"/>
    <lineage>
        <taxon>Eukaryota</taxon>
        <taxon>Fungi</taxon>
        <taxon>Dikarya</taxon>
        <taxon>Basidiomycota</taxon>
        <taxon>Pucciniomycotina</taxon>
        <taxon>Microbotryomycetes</taxon>
        <taxon>Sporidiobolales</taxon>
        <taxon>Sporidiobolaceae</taxon>
        <taxon>Rhodotorula</taxon>
    </lineage>
</organism>
<feature type="region of interest" description="Disordered" evidence="3">
    <location>
        <begin position="988"/>
        <end position="1074"/>
    </location>
</feature>
<feature type="region of interest" description="Disordered" evidence="3">
    <location>
        <begin position="1119"/>
        <end position="1142"/>
    </location>
</feature>
<feature type="compositionally biased region" description="Pro residues" evidence="3">
    <location>
        <begin position="556"/>
        <end position="566"/>
    </location>
</feature>
<comment type="caution">
    <text evidence="5">The sequence shown here is derived from an EMBL/GenBank/DDBJ whole genome shotgun (WGS) entry which is preliminary data.</text>
</comment>
<feature type="region of interest" description="Disordered" evidence="3">
    <location>
        <begin position="218"/>
        <end position="322"/>
    </location>
</feature>
<dbReference type="PROSITE" id="PS51088">
    <property type="entry name" value="TEA_2"/>
    <property type="match status" value="1"/>
</dbReference>
<dbReference type="Pfam" id="PF01285">
    <property type="entry name" value="TEA"/>
    <property type="match status" value="1"/>
</dbReference>
<keyword evidence="6" id="KW-1185">Reference proteome</keyword>
<name>A0AAV5GG36_9BASI</name>
<feature type="region of interest" description="Disordered" evidence="3">
    <location>
        <begin position="1247"/>
        <end position="1268"/>
    </location>
</feature>
<accession>A0AAV5GG36</accession>
<dbReference type="Gene3D" id="6.10.20.40">
    <property type="entry name" value="TEA/ATTS domain"/>
    <property type="match status" value="1"/>
</dbReference>
<protein>
    <recommendedName>
        <fullName evidence="4">TEA domain-containing protein</fullName>
    </recommendedName>
</protein>
<evidence type="ECO:0000256" key="1">
    <source>
        <dbReference type="ARBA" id="ARBA00008421"/>
    </source>
</evidence>
<evidence type="ECO:0000313" key="6">
    <source>
        <dbReference type="Proteomes" id="UP001342314"/>
    </source>
</evidence>
<feature type="domain" description="TEA" evidence="4">
    <location>
        <begin position="1139"/>
        <end position="1213"/>
    </location>
</feature>
<feature type="compositionally biased region" description="Pro residues" evidence="3">
    <location>
        <begin position="1009"/>
        <end position="1023"/>
    </location>
</feature>
<feature type="region of interest" description="Disordered" evidence="3">
    <location>
        <begin position="887"/>
        <end position="928"/>
    </location>
</feature>